<evidence type="ECO:0000313" key="5">
    <source>
        <dbReference type="Proteomes" id="UP001060104"/>
    </source>
</evidence>
<name>A0A3E5G448_9BACE</name>
<dbReference type="EMBL" id="CP103141">
    <property type="protein sequence ID" value="UVQ77139.1"/>
    <property type="molecule type" value="Genomic_DNA"/>
</dbReference>
<dbReference type="AlphaFoldDB" id="A0A3E5G448"/>
<feature type="transmembrane region" description="Helical" evidence="1">
    <location>
        <begin position="12"/>
        <end position="32"/>
    </location>
</feature>
<reference evidence="3" key="2">
    <citation type="submission" date="2022-08" db="EMBL/GenBank/DDBJ databases">
        <title>Genome Sequencing of Bacteroides fragilis Group Isolates with Nanopore Technology.</title>
        <authorList>
            <person name="Tisza M.J."/>
            <person name="Smith D."/>
            <person name="Dekker J.P."/>
        </authorList>
    </citation>
    <scope>NUCLEOTIDE SEQUENCE</scope>
    <source>
        <strain evidence="3">BFG-527</strain>
    </source>
</reference>
<keyword evidence="5" id="KW-1185">Reference proteome</keyword>
<dbReference type="EMBL" id="CZAE01000030">
    <property type="protein sequence ID" value="CUQ19951.1"/>
    <property type="molecule type" value="Genomic_DNA"/>
</dbReference>
<reference evidence="2 4" key="1">
    <citation type="submission" date="2015-09" db="EMBL/GenBank/DDBJ databases">
        <authorList>
            <consortium name="Pathogen Informatics"/>
        </authorList>
    </citation>
    <scope>NUCLEOTIDE SEQUENCE [LARGE SCALE GENOMIC DNA]</scope>
    <source>
        <strain evidence="2 4">2789STDY5834846</strain>
    </source>
</reference>
<evidence type="ECO:0000256" key="1">
    <source>
        <dbReference type="SAM" id="Phobius"/>
    </source>
</evidence>
<feature type="transmembrane region" description="Helical" evidence="1">
    <location>
        <begin position="44"/>
        <end position="63"/>
    </location>
</feature>
<evidence type="ECO:0000313" key="4">
    <source>
        <dbReference type="Proteomes" id="UP000095606"/>
    </source>
</evidence>
<dbReference type="GeneID" id="69589319"/>
<protein>
    <submittedName>
        <fullName evidence="2">Putative transmembrane protein</fullName>
    </submittedName>
</protein>
<evidence type="ECO:0000313" key="2">
    <source>
        <dbReference type="EMBL" id="CUQ19951.1"/>
    </source>
</evidence>
<dbReference type="Proteomes" id="UP001060104">
    <property type="component" value="Chromosome"/>
</dbReference>
<dbReference type="RefSeq" id="WP_055271348.1">
    <property type="nucleotide sequence ID" value="NZ_CABMFH010000031.1"/>
</dbReference>
<organism evidence="2 4">
    <name type="scientific">Bacteroides faecis</name>
    <dbReference type="NCBI Taxonomy" id="674529"/>
    <lineage>
        <taxon>Bacteria</taxon>
        <taxon>Pseudomonadati</taxon>
        <taxon>Bacteroidota</taxon>
        <taxon>Bacteroidia</taxon>
        <taxon>Bacteroidales</taxon>
        <taxon>Bacteroidaceae</taxon>
        <taxon>Bacteroides</taxon>
    </lineage>
</organism>
<keyword evidence="1" id="KW-1133">Transmembrane helix</keyword>
<proteinExistence type="predicted"/>
<accession>A0A3E5G448</accession>
<dbReference type="Proteomes" id="UP000095606">
    <property type="component" value="Unassembled WGS sequence"/>
</dbReference>
<keyword evidence="1 2" id="KW-0812">Transmembrane</keyword>
<evidence type="ECO:0000313" key="3">
    <source>
        <dbReference type="EMBL" id="UVQ77139.1"/>
    </source>
</evidence>
<gene>
    <name evidence="2" type="ORF">ERS852461_04535</name>
    <name evidence="3" type="ORF">NXY30_12560</name>
</gene>
<sequence>MNYSTQIPMRKLCFILSLLSVAFTIVSSYLFMKHQINVMQYSTPVILVTVLAIITCGVLNKVFKKLLSEFGFKSTPITQEPATIIVPIEEAPVEDHQPEDTIQEEKEPVTPPINITINLENSGSVQPATAKSNILDSYEEAMEINERKSRERRIEIMNAVREYTIEVMPEFLSKEDLATLLENINYMSCGDTDKYVPLRSKIDNPLKSPDLRHFAWNIGHRLNIPMRDRALFIKSVFPFELREATIEYLEKNLRDSVPSKIKIDVPKKGDYRFKCMMKEAA</sequence>
<accession>A0A174UGR7</accession>
<keyword evidence="1" id="KW-0472">Membrane</keyword>